<protein>
    <submittedName>
        <fullName evidence="1">Uncharacterized protein</fullName>
    </submittedName>
</protein>
<proteinExistence type="predicted"/>
<dbReference type="EMBL" id="GBXM01029257">
    <property type="protein sequence ID" value="JAH79320.1"/>
    <property type="molecule type" value="Transcribed_RNA"/>
</dbReference>
<reference evidence="1" key="1">
    <citation type="submission" date="2014-11" db="EMBL/GenBank/DDBJ databases">
        <authorList>
            <person name="Amaro Gonzalez C."/>
        </authorList>
    </citation>
    <scope>NUCLEOTIDE SEQUENCE</scope>
</reference>
<organism evidence="1">
    <name type="scientific">Anguilla anguilla</name>
    <name type="common">European freshwater eel</name>
    <name type="synonym">Muraena anguilla</name>
    <dbReference type="NCBI Taxonomy" id="7936"/>
    <lineage>
        <taxon>Eukaryota</taxon>
        <taxon>Metazoa</taxon>
        <taxon>Chordata</taxon>
        <taxon>Craniata</taxon>
        <taxon>Vertebrata</taxon>
        <taxon>Euteleostomi</taxon>
        <taxon>Actinopterygii</taxon>
        <taxon>Neopterygii</taxon>
        <taxon>Teleostei</taxon>
        <taxon>Anguilliformes</taxon>
        <taxon>Anguillidae</taxon>
        <taxon>Anguilla</taxon>
    </lineage>
</organism>
<dbReference type="AlphaFoldDB" id="A0A0E9VPP6"/>
<reference evidence="1" key="2">
    <citation type="journal article" date="2015" name="Fish Shellfish Immunol.">
        <title>Early steps in the European eel (Anguilla anguilla)-Vibrio vulnificus interaction in the gills: Role of the RtxA13 toxin.</title>
        <authorList>
            <person name="Callol A."/>
            <person name="Pajuelo D."/>
            <person name="Ebbesson L."/>
            <person name="Teles M."/>
            <person name="MacKenzie S."/>
            <person name="Amaro C."/>
        </authorList>
    </citation>
    <scope>NUCLEOTIDE SEQUENCE</scope>
</reference>
<name>A0A0E9VPP6_ANGAN</name>
<sequence>MIAVSRLLSNFTLRVHCRLFSGPMFSGKR</sequence>
<evidence type="ECO:0000313" key="1">
    <source>
        <dbReference type="EMBL" id="JAH79320.1"/>
    </source>
</evidence>
<accession>A0A0E9VPP6</accession>